<dbReference type="PANTHER" id="PTHR35866:SF1">
    <property type="entry name" value="YKGJ FAMILY CYSTEINE CLUSTER PROTEIN"/>
    <property type="match status" value="1"/>
</dbReference>
<gene>
    <name evidence="1" type="ORF">ENS06_02980</name>
</gene>
<accession>A0A831ZWI6</accession>
<proteinExistence type="predicted"/>
<reference evidence="1" key="1">
    <citation type="journal article" date="2020" name="mSystems">
        <title>Genome- and Community-Level Interaction Insights into Carbon Utilization and Element Cycling Functions of Hydrothermarchaeota in Hydrothermal Sediment.</title>
        <authorList>
            <person name="Zhou Z."/>
            <person name="Liu Y."/>
            <person name="Xu W."/>
            <person name="Pan J."/>
            <person name="Luo Z.H."/>
            <person name="Li M."/>
        </authorList>
    </citation>
    <scope>NUCLEOTIDE SEQUENCE [LARGE SCALE GENOMIC DNA]</scope>
    <source>
        <strain evidence="1">SpSt-456</strain>
    </source>
</reference>
<evidence type="ECO:0000313" key="1">
    <source>
        <dbReference type="EMBL" id="HFK96272.1"/>
    </source>
</evidence>
<comment type="caution">
    <text evidence="1">The sequence shown here is derived from an EMBL/GenBank/DDBJ whole genome shotgun (WGS) entry which is preliminary data.</text>
</comment>
<name>A0A831ZWI6_9BACT</name>
<sequence>MEKDPWTGFEDGFMNPAENVEAVFRADSPLRFACHHELPCFTQCCRDVNIYLTPYDILRLRRALKMGSGEFLARYTRHYLAKVTHVPIVQLAMDPETLRCPFVADDGCRVYDDRPWACRMFPLDLAKEDGTYRLLADKKRCFGLHEGKQWTVGEWLESQGVGPYEAMERAFHQVMPPDFQPGQRMEAGLGKLLFLAYDLDRFDAIVQDPRFRAFYGIDDERHEAVRENEEEKLLLAFAYIRSQIAELFSVL</sequence>
<protein>
    <submittedName>
        <fullName evidence="1">YkgJ family cysteine cluster protein</fullName>
    </submittedName>
</protein>
<dbReference type="Pfam" id="PF03692">
    <property type="entry name" value="CxxCxxCC"/>
    <property type="match status" value="1"/>
</dbReference>
<dbReference type="PANTHER" id="PTHR35866">
    <property type="entry name" value="PUTATIVE-RELATED"/>
    <property type="match status" value="1"/>
</dbReference>
<dbReference type="InterPro" id="IPR005358">
    <property type="entry name" value="Puta_zinc/iron-chelating_dom"/>
</dbReference>
<dbReference type="AlphaFoldDB" id="A0A831ZWI6"/>
<organism evidence="1">
    <name type="scientific">Desulfacinum infernum</name>
    <dbReference type="NCBI Taxonomy" id="35837"/>
    <lineage>
        <taxon>Bacteria</taxon>
        <taxon>Pseudomonadati</taxon>
        <taxon>Thermodesulfobacteriota</taxon>
        <taxon>Syntrophobacteria</taxon>
        <taxon>Syntrophobacterales</taxon>
        <taxon>Syntrophobacteraceae</taxon>
        <taxon>Desulfacinum</taxon>
    </lineage>
</organism>
<dbReference type="EMBL" id="DSTK01000011">
    <property type="protein sequence ID" value="HFK96272.1"/>
    <property type="molecule type" value="Genomic_DNA"/>
</dbReference>